<feature type="chain" id="PRO_5038100194" evidence="1">
    <location>
        <begin position="16"/>
        <end position="193"/>
    </location>
</feature>
<keyword evidence="2" id="KW-1185">Reference proteome</keyword>
<protein>
    <submittedName>
        <fullName evidence="3">Uncharacterized protein</fullName>
    </submittedName>
</protein>
<dbReference type="WBParaSite" id="nRc.2.0.1.t13427-RA">
    <property type="protein sequence ID" value="nRc.2.0.1.t13427-RA"/>
    <property type="gene ID" value="nRc.2.0.1.g13427"/>
</dbReference>
<sequence>MIAVVFLAFVQIISAEFRRFIEIIYPPGDVTANKITDKRLSVDERVHYFRILLYGYQVSRVLSNMCTAVNHSLVCYLYVAMNKIFRRELWSLVRCRPLRRGEVLLLRARTMSMAPAPGTPRGGLSRKSTATARAASVVKKTSVVSMLVRAASSKNRRITVTTTAAAATAETSFFRTASFQLKFLDVDGSRLSG</sequence>
<evidence type="ECO:0000313" key="2">
    <source>
        <dbReference type="Proteomes" id="UP000887565"/>
    </source>
</evidence>
<name>A0A915IJ73_ROMCU</name>
<dbReference type="Proteomes" id="UP000887565">
    <property type="component" value="Unplaced"/>
</dbReference>
<reference evidence="3" key="1">
    <citation type="submission" date="2022-11" db="UniProtKB">
        <authorList>
            <consortium name="WormBaseParasite"/>
        </authorList>
    </citation>
    <scope>IDENTIFICATION</scope>
</reference>
<evidence type="ECO:0000313" key="3">
    <source>
        <dbReference type="WBParaSite" id="nRc.2.0.1.t13427-RA"/>
    </source>
</evidence>
<keyword evidence="1" id="KW-0732">Signal</keyword>
<proteinExistence type="predicted"/>
<feature type="signal peptide" evidence="1">
    <location>
        <begin position="1"/>
        <end position="15"/>
    </location>
</feature>
<dbReference type="AlphaFoldDB" id="A0A915IJ73"/>
<organism evidence="2 3">
    <name type="scientific">Romanomermis culicivorax</name>
    <name type="common">Nematode worm</name>
    <dbReference type="NCBI Taxonomy" id="13658"/>
    <lineage>
        <taxon>Eukaryota</taxon>
        <taxon>Metazoa</taxon>
        <taxon>Ecdysozoa</taxon>
        <taxon>Nematoda</taxon>
        <taxon>Enoplea</taxon>
        <taxon>Dorylaimia</taxon>
        <taxon>Mermithida</taxon>
        <taxon>Mermithoidea</taxon>
        <taxon>Mermithidae</taxon>
        <taxon>Romanomermis</taxon>
    </lineage>
</organism>
<accession>A0A915IJ73</accession>
<evidence type="ECO:0000256" key="1">
    <source>
        <dbReference type="SAM" id="SignalP"/>
    </source>
</evidence>